<dbReference type="InterPro" id="IPR043129">
    <property type="entry name" value="ATPase_NBD"/>
</dbReference>
<protein>
    <submittedName>
        <fullName evidence="2">Polyphosphate glucokinase</fullName>
    </submittedName>
</protein>
<name>A0ABQ1Q1J0_9ACTN</name>
<sequence>MGAMSDTTQVRFGIDFGGTGIKGAAVDLEAGDFASERTKVDTPEASTPEAVLEIFRSMLDDHPEVTGPVGVTVPGIVRHGVVGLAPNIHPDWQHFDADAFLTEGLGREVHVVNDADAAGLAEAAVGAAKGRSGVVLVTTLGTGIGSALLNDGVLVPNVELGHLEIDGRVAEKWASTKVHKAEGLSYEEWAKRLTVYYRTVERLFSPDLFVVGGGVSASFEKFGHLIDIETEIVPATLQNRAGIVGAALLADN</sequence>
<proteinExistence type="inferred from homology"/>
<dbReference type="InterPro" id="IPR000600">
    <property type="entry name" value="ROK"/>
</dbReference>
<dbReference type="PANTHER" id="PTHR18964">
    <property type="entry name" value="ROK (REPRESSOR, ORF, KINASE) FAMILY"/>
    <property type="match status" value="1"/>
</dbReference>
<evidence type="ECO:0000256" key="1">
    <source>
        <dbReference type="ARBA" id="ARBA00006479"/>
    </source>
</evidence>
<keyword evidence="3" id="KW-1185">Reference proteome</keyword>
<comment type="similarity">
    <text evidence="1">Belongs to the ROK (NagC/XylR) family.</text>
</comment>
<dbReference type="NCBIfam" id="NF045942">
    <property type="entry name" value="PolPhglucPhase"/>
    <property type="match status" value="1"/>
</dbReference>
<reference evidence="3" key="1">
    <citation type="journal article" date="2019" name="Int. J. Syst. Evol. Microbiol.">
        <title>The Global Catalogue of Microorganisms (GCM) 10K type strain sequencing project: providing services to taxonomists for standard genome sequencing and annotation.</title>
        <authorList>
            <consortium name="The Broad Institute Genomics Platform"/>
            <consortium name="The Broad Institute Genome Sequencing Center for Infectious Disease"/>
            <person name="Wu L."/>
            <person name="Ma J."/>
        </authorList>
    </citation>
    <scope>NUCLEOTIDE SEQUENCE [LARGE SCALE GENOMIC DNA]</scope>
    <source>
        <strain evidence="3">CCM 7403</strain>
    </source>
</reference>
<dbReference type="Gene3D" id="3.30.420.40">
    <property type="match status" value="2"/>
</dbReference>
<dbReference type="PANTHER" id="PTHR18964:SF146">
    <property type="entry name" value="POLYPHOSPHATE GLUCOKINASE"/>
    <property type="match status" value="1"/>
</dbReference>
<gene>
    <name evidence="2" type="primary">ppgK</name>
    <name evidence="2" type="ORF">GCM10007231_06150</name>
</gene>
<dbReference type="CDD" id="cd24058">
    <property type="entry name" value="ASKHA_NBD_ROK_PPGK"/>
    <property type="match status" value="1"/>
</dbReference>
<dbReference type="Pfam" id="PF00480">
    <property type="entry name" value="ROK"/>
    <property type="match status" value="1"/>
</dbReference>
<dbReference type="SUPFAM" id="SSF53067">
    <property type="entry name" value="Actin-like ATPase domain"/>
    <property type="match status" value="1"/>
</dbReference>
<dbReference type="Proteomes" id="UP000630594">
    <property type="component" value="Unassembled WGS sequence"/>
</dbReference>
<evidence type="ECO:0000313" key="3">
    <source>
        <dbReference type="Proteomes" id="UP000630594"/>
    </source>
</evidence>
<accession>A0ABQ1Q1J0</accession>
<comment type="caution">
    <text evidence="2">The sequence shown here is derived from an EMBL/GenBank/DDBJ whole genome shotgun (WGS) entry which is preliminary data.</text>
</comment>
<evidence type="ECO:0000313" key="2">
    <source>
        <dbReference type="EMBL" id="GGD10117.1"/>
    </source>
</evidence>
<dbReference type="EMBL" id="BMCK01000001">
    <property type="protein sequence ID" value="GGD10117.1"/>
    <property type="molecule type" value="Genomic_DNA"/>
</dbReference>
<organism evidence="2 3">
    <name type="scientific">Nocardioides daphniae</name>
    <dbReference type="NCBI Taxonomy" id="402297"/>
    <lineage>
        <taxon>Bacteria</taxon>
        <taxon>Bacillati</taxon>
        <taxon>Actinomycetota</taxon>
        <taxon>Actinomycetes</taxon>
        <taxon>Propionibacteriales</taxon>
        <taxon>Nocardioidaceae</taxon>
        <taxon>Nocardioides</taxon>
    </lineage>
</organism>